<feature type="transmembrane region" description="Helical" evidence="1">
    <location>
        <begin position="21"/>
        <end position="41"/>
    </location>
</feature>
<feature type="transmembrane region" description="Helical" evidence="1">
    <location>
        <begin position="89"/>
        <end position="106"/>
    </location>
</feature>
<accession>A0A432Y9V2</accession>
<keyword evidence="1" id="KW-0812">Transmembrane</keyword>
<dbReference type="AlphaFoldDB" id="A0A432Y9V2"/>
<dbReference type="RefSeq" id="WP_110572970.1">
    <property type="nucleotide sequence ID" value="NZ_PIPV01000002.1"/>
</dbReference>
<dbReference type="EMBL" id="PIPV01000002">
    <property type="protein sequence ID" value="RUO57734.1"/>
    <property type="molecule type" value="Genomic_DNA"/>
</dbReference>
<gene>
    <name evidence="2" type="ORF">CWE25_04505</name>
</gene>
<sequence length="134" mass="15198">MPLSPFLKHSAMTRFSQHQKPSFIAVCIALAVVFVLCWGNRFSLVKTCQLSDQHSQVTASTDSVNHTSPDSHKQCDHASHLLKVSQLDISALALFVVFIGFILHQNRTARQPSYRYRAAKPKRRCHSLFCLFLE</sequence>
<keyword evidence="3" id="KW-1185">Reference proteome</keyword>
<organism evidence="2 3">
    <name type="scientific">Idiomarina fontislapidosi</name>
    <dbReference type="NCBI Taxonomy" id="263723"/>
    <lineage>
        <taxon>Bacteria</taxon>
        <taxon>Pseudomonadati</taxon>
        <taxon>Pseudomonadota</taxon>
        <taxon>Gammaproteobacteria</taxon>
        <taxon>Alteromonadales</taxon>
        <taxon>Idiomarinaceae</taxon>
        <taxon>Idiomarina</taxon>
    </lineage>
</organism>
<keyword evidence="1" id="KW-0472">Membrane</keyword>
<evidence type="ECO:0000313" key="3">
    <source>
        <dbReference type="Proteomes" id="UP000287330"/>
    </source>
</evidence>
<evidence type="ECO:0000313" key="2">
    <source>
        <dbReference type="EMBL" id="RUO57734.1"/>
    </source>
</evidence>
<reference evidence="3" key="1">
    <citation type="journal article" date="2018" name="Front. Microbiol.">
        <title>Genome-Based Analysis Reveals the Taxonomy and Diversity of the Family Idiomarinaceae.</title>
        <authorList>
            <person name="Liu Y."/>
            <person name="Lai Q."/>
            <person name="Shao Z."/>
        </authorList>
    </citation>
    <scope>NUCLEOTIDE SEQUENCE [LARGE SCALE GENOMIC DNA]</scope>
    <source>
        <strain evidence="3">F23</strain>
    </source>
</reference>
<name>A0A432Y9V2_9GAMM</name>
<proteinExistence type="predicted"/>
<dbReference type="Proteomes" id="UP000287330">
    <property type="component" value="Unassembled WGS sequence"/>
</dbReference>
<comment type="caution">
    <text evidence="2">The sequence shown here is derived from an EMBL/GenBank/DDBJ whole genome shotgun (WGS) entry which is preliminary data.</text>
</comment>
<evidence type="ECO:0000256" key="1">
    <source>
        <dbReference type="SAM" id="Phobius"/>
    </source>
</evidence>
<protein>
    <submittedName>
        <fullName evidence="2">Uncharacterized protein</fullName>
    </submittedName>
</protein>
<keyword evidence="1" id="KW-1133">Transmembrane helix</keyword>